<evidence type="ECO:0000256" key="9">
    <source>
        <dbReference type="ARBA" id="ARBA00023172"/>
    </source>
</evidence>
<evidence type="ECO:0000256" key="2">
    <source>
        <dbReference type="ARBA" id="ARBA00004286"/>
    </source>
</evidence>
<dbReference type="AlphaFoldDB" id="A0A0K9P278"/>
<dbReference type="Gene3D" id="3.40.50.300">
    <property type="entry name" value="P-loop containing nucleotide triphosphate hydrolases"/>
    <property type="match status" value="1"/>
</dbReference>
<evidence type="ECO:0000256" key="4">
    <source>
        <dbReference type="ARBA" id="ARBA00022454"/>
    </source>
</evidence>
<dbReference type="GO" id="GO:0000724">
    <property type="term" value="P:double-strand break repair via homologous recombination"/>
    <property type="evidence" value="ECO:0000318"/>
    <property type="project" value="GO_Central"/>
</dbReference>
<evidence type="ECO:0000256" key="8">
    <source>
        <dbReference type="ARBA" id="ARBA00023054"/>
    </source>
</evidence>
<name>A0A0K9P278_ZOSMR</name>
<dbReference type="GO" id="GO:0030915">
    <property type="term" value="C:Smc5-Smc6 complex"/>
    <property type="evidence" value="ECO:0000318"/>
    <property type="project" value="GO_Central"/>
</dbReference>
<dbReference type="EMBL" id="LFYR01001368">
    <property type="protein sequence ID" value="KMZ62352.1"/>
    <property type="molecule type" value="Genomic_DNA"/>
</dbReference>
<dbReference type="GO" id="GO:0005634">
    <property type="term" value="C:nucleus"/>
    <property type="evidence" value="ECO:0000318"/>
    <property type="project" value="GO_Central"/>
</dbReference>
<dbReference type="PANTHER" id="PTHR19306:SF6">
    <property type="entry name" value="STRUCTURAL MAINTENANCE OF CHROMOSOMES PROTEIN 6"/>
    <property type="match status" value="1"/>
</dbReference>
<organism evidence="14 15">
    <name type="scientific">Zostera marina</name>
    <name type="common">Eelgrass</name>
    <dbReference type="NCBI Taxonomy" id="29655"/>
    <lineage>
        <taxon>Eukaryota</taxon>
        <taxon>Viridiplantae</taxon>
        <taxon>Streptophyta</taxon>
        <taxon>Embryophyta</taxon>
        <taxon>Tracheophyta</taxon>
        <taxon>Spermatophyta</taxon>
        <taxon>Magnoliopsida</taxon>
        <taxon>Liliopsida</taxon>
        <taxon>Zosteraceae</taxon>
        <taxon>Zostera</taxon>
    </lineage>
</organism>
<dbReference type="GO" id="GO:0003684">
    <property type="term" value="F:damaged DNA binding"/>
    <property type="evidence" value="ECO:0000318"/>
    <property type="project" value="GO_Central"/>
</dbReference>
<accession>A0A0K9P278</accession>
<dbReference type="SUPFAM" id="SSF75553">
    <property type="entry name" value="Smc hinge domain"/>
    <property type="match status" value="1"/>
</dbReference>
<evidence type="ECO:0000256" key="7">
    <source>
        <dbReference type="ARBA" id="ARBA00022840"/>
    </source>
</evidence>
<keyword evidence="4" id="KW-0158">Chromosome</keyword>
<evidence type="ECO:0000313" key="14">
    <source>
        <dbReference type="EMBL" id="KMZ62352.1"/>
    </source>
</evidence>
<comment type="similarity">
    <text evidence="3">Belongs to the SMC family. SMC6 subfamily.</text>
</comment>
<dbReference type="InterPro" id="IPR036277">
    <property type="entry name" value="SMC_hinge_sf"/>
</dbReference>
<keyword evidence="11" id="KW-0539">Nucleus</keyword>
<keyword evidence="9" id="KW-0233">DNA recombination</keyword>
<dbReference type="InterPro" id="IPR003395">
    <property type="entry name" value="RecF/RecN/SMC_N"/>
</dbReference>
<gene>
    <name evidence="14" type="ORF">ZOSMA_46G00270</name>
</gene>
<dbReference type="GO" id="GO:0003697">
    <property type="term" value="F:single-stranded DNA binding"/>
    <property type="evidence" value="ECO:0000318"/>
    <property type="project" value="GO_Central"/>
</dbReference>
<keyword evidence="10" id="KW-0234">DNA repair</keyword>
<evidence type="ECO:0000256" key="12">
    <source>
        <dbReference type="SAM" id="Coils"/>
    </source>
</evidence>
<evidence type="ECO:0000256" key="6">
    <source>
        <dbReference type="ARBA" id="ARBA00022763"/>
    </source>
</evidence>
<dbReference type="OrthoDB" id="10072614at2759"/>
<dbReference type="GO" id="GO:0005524">
    <property type="term" value="F:ATP binding"/>
    <property type="evidence" value="ECO:0007669"/>
    <property type="project" value="UniProtKB-KW"/>
</dbReference>
<evidence type="ECO:0000313" key="15">
    <source>
        <dbReference type="Proteomes" id="UP000036987"/>
    </source>
</evidence>
<feature type="coiled-coil region" evidence="12">
    <location>
        <begin position="462"/>
        <end position="518"/>
    </location>
</feature>
<evidence type="ECO:0000256" key="3">
    <source>
        <dbReference type="ARBA" id="ARBA00006793"/>
    </source>
</evidence>
<dbReference type="Proteomes" id="UP000036987">
    <property type="component" value="Unassembled WGS sequence"/>
</dbReference>
<evidence type="ECO:0000256" key="1">
    <source>
        <dbReference type="ARBA" id="ARBA00004123"/>
    </source>
</evidence>
<dbReference type="PANTHER" id="PTHR19306">
    <property type="entry name" value="STRUCTURAL MAINTENANCE OF CHROMOSOMES 5,6 SMC5, SMC6"/>
    <property type="match status" value="1"/>
</dbReference>
<sequence>MKRKKDELEESISVVKRKQYELQEKVISKTRILEKLSICLKDLHQQIHDVQEQYNKSTQALFDVESIHKDDLKRAQIDIDSAQSLVSRLTDEETTLFQQLSTKKNTTMEINKEIEEFKKNVHEKSNQIRMHQQCQNNKVTAFGGDRVLSLLQAIEKHHREFRRPPIGPIGVHVKLIDGDFWALAIENAIGRMLDAFIVTDSKDAGVLRKCANEANYRNVQILIYNFSTRLSIPTNMLPSTRHPTIYSVLNCDSPVVQNILVDMKHIERTVLVDNYDSGKEIVFKQHIQNLSDVFTSNGTQLFFRNSVETTLPPNRRCKTGRLCGSVEEHISKCENDIMRLNELIDQGIKRKRSNEDDYLKINARAQDVKRQRFHEQSLLMSKQNDLKSMKDSYAVESSANPAPPVEEVLHRQILDIQNKMDLEKASMDNIKHSLVSTELKDKELMLSFEKLCDLAKGDIDAIDEAEKEFSGIEQNISQAQEEKTHYERFMNDKVLPTLREAKDQYESLKRKRQEDIEKASIICPESDVITLGGCAGKTPEQLSAQLSRIKKRLHLESVGCPESIDDLRILHGKKQRKIAKKQQIYNGFHEKLNSCQKALDFRWTKFKRNASLLKRELTWQFNGHLSKKGISGQINVNYDEKTLSVEVKMPQDTSHKTVRDTRGLSGGERSFSTLCFALALHGMTESPFRAMDEFDVFMDAVSRKISMDTLVDFALLEGSQWILITPHDTSIVKSGSKIKKQQMEAPRA</sequence>
<evidence type="ECO:0000256" key="5">
    <source>
        <dbReference type="ARBA" id="ARBA00022741"/>
    </source>
</evidence>
<evidence type="ECO:0000259" key="13">
    <source>
        <dbReference type="Pfam" id="PF02463"/>
    </source>
</evidence>
<dbReference type="SUPFAM" id="SSF52540">
    <property type="entry name" value="P-loop containing nucleoside triphosphate hydrolases"/>
    <property type="match status" value="1"/>
</dbReference>
<evidence type="ECO:0000256" key="11">
    <source>
        <dbReference type="ARBA" id="ARBA00023242"/>
    </source>
</evidence>
<dbReference type="GO" id="GO:0051276">
    <property type="term" value="P:chromosome organization"/>
    <property type="evidence" value="ECO:0007669"/>
    <property type="project" value="InterPro"/>
</dbReference>
<feature type="coiled-coil region" evidence="12">
    <location>
        <begin position="5"/>
        <end position="127"/>
    </location>
</feature>
<dbReference type="OMA" id="MCHDHFY"/>
<dbReference type="Pfam" id="PF02463">
    <property type="entry name" value="SMC_N"/>
    <property type="match status" value="1"/>
</dbReference>
<comment type="caution">
    <text evidence="14">The sequence shown here is derived from an EMBL/GenBank/DDBJ whole genome shotgun (WGS) entry which is preliminary data.</text>
</comment>
<reference evidence="15" key="1">
    <citation type="journal article" date="2016" name="Nature">
        <title>The genome of the seagrass Zostera marina reveals angiosperm adaptation to the sea.</title>
        <authorList>
            <person name="Olsen J.L."/>
            <person name="Rouze P."/>
            <person name="Verhelst B."/>
            <person name="Lin Y.-C."/>
            <person name="Bayer T."/>
            <person name="Collen J."/>
            <person name="Dattolo E."/>
            <person name="De Paoli E."/>
            <person name="Dittami S."/>
            <person name="Maumus F."/>
            <person name="Michel G."/>
            <person name="Kersting A."/>
            <person name="Lauritano C."/>
            <person name="Lohaus R."/>
            <person name="Toepel M."/>
            <person name="Tonon T."/>
            <person name="Vanneste K."/>
            <person name="Amirebrahimi M."/>
            <person name="Brakel J."/>
            <person name="Bostroem C."/>
            <person name="Chovatia M."/>
            <person name="Grimwood J."/>
            <person name="Jenkins J.W."/>
            <person name="Jueterbock A."/>
            <person name="Mraz A."/>
            <person name="Stam W.T."/>
            <person name="Tice H."/>
            <person name="Bornberg-Bauer E."/>
            <person name="Green P.J."/>
            <person name="Pearson G.A."/>
            <person name="Procaccini G."/>
            <person name="Duarte C.M."/>
            <person name="Schmutz J."/>
            <person name="Reusch T.B.H."/>
            <person name="Van de Peer Y."/>
        </authorList>
    </citation>
    <scope>NUCLEOTIDE SEQUENCE [LARGE SCALE GENOMIC DNA]</scope>
    <source>
        <strain evidence="15">cv. Finnish</strain>
    </source>
</reference>
<keyword evidence="15" id="KW-1185">Reference proteome</keyword>
<keyword evidence="7" id="KW-0067">ATP-binding</keyword>
<keyword evidence="8 12" id="KW-0175">Coiled coil</keyword>
<proteinExistence type="inferred from homology"/>
<keyword evidence="6" id="KW-0227">DNA damage</keyword>
<protein>
    <submittedName>
        <fullName evidence="14">Structural maintenance of chromosomes protein 6A</fullName>
    </submittedName>
</protein>
<evidence type="ECO:0000256" key="10">
    <source>
        <dbReference type="ARBA" id="ARBA00023204"/>
    </source>
</evidence>
<keyword evidence="5" id="KW-0547">Nucleotide-binding</keyword>
<dbReference type="InterPro" id="IPR027417">
    <property type="entry name" value="P-loop_NTPase"/>
</dbReference>
<comment type="subcellular location">
    <subcellularLocation>
        <location evidence="2">Chromosome</location>
    </subcellularLocation>
    <subcellularLocation>
        <location evidence="1">Nucleus</location>
    </subcellularLocation>
</comment>
<feature type="domain" description="RecF/RecN/SMC N-terminal" evidence="13">
    <location>
        <begin position="66"/>
        <end position="738"/>
    </location>
</feature>
<dbReference type="GO" id="GO:0035861">
    <property type="term" value="C:site of double-strand break"/>
    <property type="evidence" value="ECO:0000318"/>
    <property type="project" value="GO_Central"/>
</dbReference>
<dbReference type="STRING" id="29655.A0A0K9P278"/>